<reference evidence="4 5" key="1">
    <citation type="submission" date="2025-04" db="UniProtKB">
        <authorList>
            <consortium name="RefSeq"/>
        </authorList>
    </citation>
    <scope>IDENTIFICATION</scope>
    <source>
        <strain evidence="4 5">Airmid</strain>
    </source>
</reference>
<dbReference type="SUPFAM" id="SSF49764">
    <property type="entry name" value="HSP20-like chaperones"/>
    <property type="match status" value="2"/>
</dbReference>
<dbReference type="GeneID" id="113795163"/>
<dbReference type="GO" id="GO:0051087">
    <property type="term" value="F:protein-folding chaperone binding"/>
    <property type="evidence" value="ECO:0007669"/>
    <property type="project" value="InterPro"/>
</dbReference>
<feature type="compositionally biased region" description="Low complexity" evidence="1">
    <location>
        <begin position="365"/>
        <end position="375"/>
    </location>
</feature>
<name>A0A6P6Y772_DERPT</name>
<dbReference type="Pfam" id="PF04969">
    <property type="entry name" value="CS"/>
    <property type="match status" value="2"/>
</dbReference>
<dbReference type="PANTHER" id="PTHR45862">
    <property type="entry name" value="PROTEIN SGT1 HOMOLOG"/>
    <property type="match status" value="1"/>
</dbReference>
<dbReference type="PROSITE" id="PS51203">
    <property type="entry name" value="CS"/>
    <property type="match status" value="2"/>
</dbReference>
<feature type="compositionally biased region" description="Basic and acidic residues" evidence="1">
    <location>
        <begin position="276"/>
        <end position="294"/>
    </location>
</feature>
<feature type="region of interest" description="Disordered" evidence="1">
    <location>
        <begin position="266"/>
        <end position="375"/>
    </location>
</feature>
<evidence type="ECO:0000313" key="5">
    <source>
        <dbReference type="RefSeq" id="XP_027201156.1"/>
    </source>
</evidence>
<evidence type="ECO:0000313" key="3">
    <source>
        <dbReference type="Proteomes" id="UP000515146"/>
    </source>
</evidence>
<dbReference type="CDD" id="cd06463">
    <property type="entry name" value="p23_like"/>
    <property type="match status" value="1"/>
</dbReference>
<keyword evidence="3" id="KW-1185">Reference proteome</keyword>
<dbReference type="InterPro" id="IPR044563">
    <property type="entry name" value="Sgt1-like"/>
</dbReference>
<protein>
    <submittedName>
        <fullName evidence="4 5">Glycosyltransferase-like protein gnt13</fullName>
    </submittedName>
</protein>
<dbReference type="CDD" id="cd06466">
    <property type="entry name" value="p23_CS_SGT1_like"/>
    <property type="match status" value="1"/>
</dbReference>
<feature type="compositionally biased region" description="Basic and acidic residues" evidence="1">
    <location>
        <begin position="332"/>
        <end position="344"/>
    </location>
</feature>
<organism evidence="3 4">
    <name type="scientific">Dermatophagoides pteronyssinus</name>
    <name type="common">European house dust mite</name>
    <dbReference type="NCBI Taxonomy" id="6956"/>
    <lineage>
        <taxon>Eukaryota</taxon>
        <taxon>Metazoa</taxon>
        <taxon>Ecdysozoa</taxon>
        <taxon>Arthropoda</taxon>
        <taxon>Chelicerata</taxon>
        <taxon>Arachnida</taxon>
        <taxon>Acari</taxon>
        <taxon>Acariformes</taxon>
        <taxon>Sarcoptiformes</taxon>
        <taxon>Astigmata</taxon>
        <taxon>Psoroptidia</taxon>
        <taxon>Analgoidea</taxon>
        <taxon>Pyroglyphidae</taxon>
        <taxon>Dermatophagoidinae</taxon>
        <taxon>Dermatophagoides</taxon>
    </lineage>
</organism>
<dbReference type="RefSeq" id="XP_027201155.1">
    <property type="nucleotide sequence ID" value="XM_027345354.1"/>
</dbReference>
<evidence type="ECO:0000313" key="4">
    <source>
        <dbReference type="RefSeq" id="XP_027201155.1"/>
    </source>
</evidence>
<evidence type="ECO:0000259" key="2">
    <source>
        <dbReference type="PROSITE" id="PS51203"/>
    </source>
</evidence>
<accession>A0A6P6Y772</accession>
<dbReference type="Proteomes" id="UP000515146">
    <property type="component" value="Unplaced"/>
</dbReference>
<dbReference type="OMA" id="VEDSNWA"/>
<feature type="domain" description="CS" evidence="2">
    <location>
        <begin position="11"/>
        <end position="100"/>
    </location>
</feature>
<dbReference type="InterPro" id="IPR008978">
    <property type="entry name" value="HSP20-like_chaperone"/>
</dbReference>
<dbReference type="OrthoDB" id="1898560at2759"/>
<gene>
    <name evidence="4 5" type="primary">LOC113795163</name>
</gene>
<dbReference type="Gene3D" id="2.60.40.790">
    <property type="match status" value="2"/>
</dbReference>
<dbReference type="RefSeq" id="XP_027201156.1">
    <property type="nucleotide sequence ID" value="XM_027345355.1"/>
</dbReference>
<sequence length="397" mass="45726">MLEQSPGNFGNARVPYDWYQTTSHVIITIRIANLKENDVKVTIINDALDVMCQLLDGRQFRMHFNLYKTVVVPDSNWAVDTSKLVINLKKADRKRWHSLEIIPDKSGNRPKSFIGIVSLHDAKKELNSLLSAAEFESKENSTNAITITQTRTNNPNHPEASMMEPISLDYNWYQDDKYINIVIHVPNIKLMENRSFLFYEDDINIILTDNSLNWICNLPTAVTNVTFKLYKEINSNESRYEISPCRSKIEIKLRKLEDGYWPSFVIQQNDNEENNEENRENDTEETKDAEKETNETQEQQQQEQEKSAKENEQDGNGNVAKIDNENDEVDDVDPKPIKIARIDIESTSNSESIEKQSKELINQKNNTNDNDNNNTVKPAIKILEITTNVKDGQLTEA</sequence>
<dbReference type="KEGG" id="dpte:113795163"/>
<dbReference type="AlphaFoldDB" id="A0A6P6Y772"/>
<proteinExistence type="predicted"/>
<evidence type="ECO:0000256" key="1">
    <source>
        <dbReference type="SAM" id="MobiDB-lite"/>
    </source>
</evidence>
<feature type="compositionally biased region" description="Basic and acidic residues" evidence="1">
    <location>
        <begin position="303"/>
        <end position="312"/>
    </location>
</feature>
<feature type="domain" description="CS" evidence="2">
    <location>
        <begin position="165"/>
        <end position="265"/>
    </location>
</feature>
<dbReference type="InterPro" id="IPR007052">
    <property type="entry name" value="CS_dom"/>
</dbReference>